<name>S7WAW6_SPRLO</name>
<dbReference type="AlphaFoldDB" id="S7WAW6"/>
<evidence type="ECO:0000313" key="2">
    <source>
        <dbReference type="Proteomes" id="UP000014978"/>
    </source>
</evidence>
<dbReference type="VEuPathDB" id="MicrosporidiaDB:SLOPH_2198"/>
<dbReference type="EMBL" id="ATCN01000012">
    <property type="protein sequence ID" value="EPR80100.1"/>
    <property type="molecule type" value="Genomic_DNA"/>
</dbReference>
<comment type="caution">
    <text evidence="1">The sequence shown here is derived from an EMBL/GenBank/DDBJ whole genome shotgun (WGS) entry which is preliminary data.</text>
</comment>
<sequence length="124" mass="14799">MNNVIIFNVSLYIEDDFNYPDKIIQCLNSQELKKRKKEELKRFLEKKLSNRKNLEYLIEKNIMKKEDWNIRLNETHKILNNITYKNHYEGLLCHVVSHGLVAAAKKVDFILKKKLVNRLIVGEN</sequence>
<dbReference type="Proteomes" id="UP000014978">
    <property type="component" value="Unassembled WGS sequence"/>
</dbReference>
<reference evidence="2" key="1">
    <citation type="journal article" date="2013" name="PLoS Genet.">
        <title>The genome of Spraguea lophii and the basis of host-microsporidian interactions.</title>
        <authorList>
            <person name="Campbell S.E."/>
            <person name="Williams T.A."/>
            <person name="Yousuf A."/>
            <person name="Soanes D.M."/>
            <person name="Paszkiewicz K.H."/>
            <person name="Williams B.A.P."/>
        </authorList>
    </citation>
    <scope>NUCLEOTIDE SEQUENCE [LARGE SCALE GENOMIC DNA]</scope>
    <source>
        <strain evidence="2">42_110</strain>
    </source>
</reference>
<organism evidence="1 2">
    <name type="scientific">Spraguea lophii (strain 42_110)</name>
    <name type="common">Microsporidian parasite</name>
    <dbReference type="NCBI Taxonomy" id="1358809"/>
    <lineage>
        <taxon>Eukaryota</taxon>
        <taxon>Fungi</taxon>
        <taxon>Fungi incertae sedis</taxon>
        <taxon>Microsporidia</taxon>
        <taxon>Spragueidae</taxon>
        <taxon>Spraguea</taxon>
    </lineage>
</organism>
<protein>
    <submittedName>
        <fullName evidence="1">Uncharacterized protein</fullName>
    </submittedName>
</protein>
<dbReference type="InParanoid" id="S7WAW6"/>
<dbReference type="HOGENOM" id="CLU_2005400_0_0_1"/>
<keyword evidence="2" id="KW-1185">Reference proteome</keyword>
<evidence type="ECO:0000313" key="1">
    <source>
        <dbReference type="EMBL" id="EPR80100.1"/>
    </source>
</evidence>
<gene>
    <name evidence="1" type="ORF">SLOPH_2198</name>
</gene>
<accession>S7WAW6</accession>
<proteinExistence type="predicted"/>